<evidence type="ECO:0000256" key="5">
    <source>
        <dbReference type="ARBA" id="ARBA00022741"/>
    </source>
</evidence>
<feature type="binding site" evidence="8">
    <location>
        <begin position="184"/>
        <end position="187"/>
    </location>
    <ligand>
        <name>ATP</name>
        <dbReference type="ChEBI" id="CHEBI:30616"/>
    </ligand>
</feature>
<organism evidence="9 10">
    <name type="scientific">Roseibium polysiphoniae</name>
    <dbReference type="NCBI Taxonomy" id="2571221"/>
    <lineage>
        <taxon>Bacteria</taxon>
        <taxon>Pseudomonadati</taxon>
        <taxon>Pseudomonadota</taxon>
        <taxon>Alphaproteobacteria</taxon>
        <taxon>Hyphomicrobiales</taxon>
        <taxon>Stappiaceae</taxon>
        <taxon>Roseibium</taxon>
    </lineage>
</organism>
<dbReference type="PANTHER" id="PTHR21299:SF1">
    <property type="entry name" value="PANTOATE--BETA-ALANINE LIGASE"/>
    <property type="match status" value="1"/>
</dbReference>
<evidence type="ECO:0000256" key="2">
    <source>
        <dbReference type="ARBA" id="ARBA00009256"/>
    </source>
</evidence>
<dbReference type="NCBIfam" id="TIGR00018">
    <property type="entry name" value="panC"/>
    <property type="match status" value="1"/>
</dbReference>
<evidence type="ECO:0000256" key="7">
    <source>
        <dbReference type="ARBA" id="ARBA00048258"/>
    </source>
</evidence>
<evidence type="ECO:0000256" key="1">
    <source>
        <dbReference type="ARBA" id="ARBA00004990"/>
    </source>
</evidence>
<feature type="binding site" evidence="8">
    <location>
        <position position="153"/>
    </location>
    <ligand>
        <name>(R)-pantoate</name>
        <dbReference type="ChEBI" id="CHEBI:15980"/>
    </ligand>
</feature>
<keyword evidence="4 8" id="KW-0566">Pantothenate biosynthesis</keyword>
<dbReference type="Proteomes" id="UP000615687">
    <property type="component" value="Unassembled WGS sequence"/>
</dbReference>
<dbReference type="EC" id="6.3.2.1" evidence="8"/>
<dbReference type="CDD" id="cd00560">
    <property type="entry name" value="PanC"/>
    <property type="match status" value="1"/>
</dbReference>
<accession>A0ABR9CH90</accession>
<comment type="function">
    <text evidence="8">Catalyzes the condensation of pantoate with beta-alanine in an ATP-dependent reaction via a pantoyl-adenylate intermediate.</text>
</comment>
<keyword evidence="10" id="KW-1185">Reference proteome</keyword>
<dbReference type="Gene3D" id="3.30.1300.10">
    <property type="entry name" value="Pantoate-beta-alanine ligase, C-terminal domain"/>
    <property type="match status" value="1"/>
</dbReference>
<dbReference type="InterPro" id="IPR003721">
    <property type="entry name" value="Pantoate_ligase"/>
</dbReference>
<dbReference type="EMBL" id="JACYXJ010000007">
    <property type="protein sequence ID" value="MBD8878467.1"/>
    <property type="molecule type" value="Genomic_DNA"/>
</dbReference>
<keyword evidence="6 8" id="KW-0067">ATP-binding</keyword>
<feature type="binding site" evidence="8">
    <location>
        <begin position="30"/>
        <end position="37"/>
    </location>
    <ligand>
        <name>ATP</name>
        <dbReference type="ChEBI" id="CHEBI:30616"/>
    </ligand>
</feature>
<keyword evidence="5 8" id="KW-0547">Nucleotide-binding</keyword>
<gene>
    <name evidence="8" type="primary">panC</name>
    <name evidence="9" type="ORF">IG617_19400</name>
</gene>
<keyword evidence="3 8" id="KW-0436">Ligase</keyword>
<dbReference type="InterPro" id="IPR014729">
    <property type="entry name" value="Rossmann-like_a/b/a_fold"/>
</dbReference>
<feature type="binding site" evidence="8">
    <location>
        <position position="61"/>
    </location>
    <ligand>
        <name>(R)-pantoate</name>
        <dbReference type="ChEBI" id="CHEBI:15980"/>
    </ligand>
</feature>
<dbReference type="HAMAP" id="MF_00158">
    <property type="entry name" value="PanC"/>
    <property type="match status" value="1"/>
</dbReference>
<comment type="subcellular location">
    <subcellularLocation>
        <location evidence="8">Cytoplasm</location>
    </subcellularLocation>
</comment>
<evidence type="ECO:0000256" key="3">
    <source>
        <dbReference type="ARBA" id="ARBA00022598"/>
    </source>
</evidence>
<feature type="binding site" evidence="8">
    <location>
        <begin position="147"/>
        <end position="150"/>
    </location>
    <ligand>
        <name>ATP</name>
        <dbReference type="ChEBI" id="CHEBI:30616"/>
    </ligand>
</feature>
<comment type="miscellaneous">
    <text evidence="8">The reaction proceeds by a bi uni uni bi ping pong mechanism.</text>
</comment>
<evidence type="ECO:0000313" key="9">
    <source>
        <dbReference type="EMBL" id="MBD8878467.1"/>
    </source>
</evidence>
<reference evidence="9 10" key="1">
    <citation type="submission" date="2020-09" db="EMBL/GenBank/DDBJ databases">
        <title>The genome sequence of type strain Labrenzia polysiphoniae KACC 19711.</title>
        <authorList>
            <person name="Liu Y."/>
        </authorList>
    </citation>
    <scope>NUCLEOTIDE SEQUENCE [LARGE SCALE GENOMIC DNA]</scope>
    <source>
        <strain evidence="9 10">KACC 19711</strain>
    </source>
</reference>
<comment type="caution">
    <text evidence="9">The sequence shown here is derived from an EMBL/GenBank/DDBJ whole genome shotgun (WGS) entry which is preliminary data.</text>
</comment>
<comment type="catalytic activity">
    <reaction evidence="7 8">
        <text>(R)-pantoate + beta-alanine + ATP = (R)-pantothenate + AMP + diphosphate + H(+)</text>
        <dbReference type="Rhea" id="RHEA:10912"/>
        <dbReference type="ChEBI" id="CHEBI:15378"/>
        <dbReference type="ChEBI" id="CHEBI:15980"/>
        <dbReference type="ChEBI" id="CHEBI:29032"/>
        <dbReference type="ChEBI" id="CHEBI:30616"/>
        <dbReference type="ChEBI" id="CHEBI:33019"/>
        <dbReference type="ChEBI" id="CHEBI:57966"/>
        <dbReference type="ChEBI" id="CHEBI:456215"/>
        <dbReference type="EC" id="6.3.2.1"/>
    </reaction>
</comment>
<comment type="similarity">
    <text evidence="2 8">Belongs to the pantothenate synthetase family.</text>
</comment>
<evidence type="ECO:0000256" key="8">
    <source>
        <dbReference type="HAMAP-Rule" id="MF_00158"/>
    </source>
</evidence>
<dbReference type="InterPro" id="IPR042176">
    <property type="entry name" value="Pantoate_ligase_C"/>
</dbReference>
<dbReference type="RefSeq" id="WP_192110894.1">
    <property type="nucleotide sequence ID" value="NZ_JACYXJ010000007.1"/>
</dbReference>
<proteinExistence type="inferred from homology"/>
<evidence type="ECO:0000256" key="4">
    <source>
        <dbReference type="ARBA" id="ARBA00022655"/>
    </source>
</evidence>
<dbReference type="Pfam" id="PF02569">
    <property type="entry name" value="Pantoate_ligase"/>
    <property type="match status" value="1"/>
</dbReference>
<protein>
    <recommendedName>
        <fullName evidence="8">Pantothenate synthetase</fullName>
        <shortName evidence="8">PS</shortName>
        <ecNumber evidence="8">6.3.2.1</ecNumber>
    </recommendedName>
    <alternativeName>
        <fullName evidence="8">Pantoate--beta-alanine ligase</fullName>
    </alternativeName>
    <alternativeName>
        <fullName evidence="8">Pantoate-activating enzyme</fullName>
    </alternativeName>
</protein>
<sequence length="285" mass="30938">MKICATKKAIREEVRETRRKGLSVALVPTMGFLHEGHLSLVREAASQADRVVVSIFVNPTQFGPNEDLSSYPRDPERDLKLLQDEGVAAVFMPDVDEMYGVSGDTFVEVPGLSGILQGALRPGHFRGVATVVTKLFNIVGPDVAVFGEKDYQQLALIRQMVRDLDMPLKIIGHPTVREADGLAMSSRNVRLEPDQRAEAPALNRSLLAANDVARAGGTVADMDLAVRTVLSEASLGKVESVDIRDAETLEELEGVLTRPAVLLLAVRFGKVLLIDQKVIHPGTKG</sequence>
<dbReference type="SUPFAM" id="SSF52374">
    <property type="entry name" value="Nucleotidylyl transferase"/>
    <property type="match status" value="1"/>
</dbReference>
<comment type="pathway">
    <text evidence="1 8">Cofactor biosynthesis; (R)-pantothenate biosynthesis; (R)-pantothenate from (R)-pantoate and beta-alanine: step 1/1.</text>
</comment>
<feature type="active site" description="Proton donor" evidence="8">
    <location>
        <position position="37"/>
    </location>
</feature>
<dbReference type="NCBIfam" id="TIGR00125">
    <property type="entry name" value="cyt_tran_rel"/>
    <property type="match status" value="1"/>
</dbReference>
<dbReference type="Gene3D" id="3.40.50.620">
    <property type="entry name" value="HUPs"/>
    <property type="match status" value="1"/>
</dbReference>
<name>A0ABR9CH90_9HYPH</name>
<dbReference type="InterPro" id="IPR004821">
    <property type="entry name" value="Cyt_trans-like"/>
</dbReference>
<evidence type="ECO:0000313" key="10">
    <source>
        <dbReference type="Proteomes" id="UP000615687"/>
    </source>
</evidence>
<feature type="binding site" evidence="8">
    <location>
        <position position="61"/>
    </location>
    <ligand>
        <name>beta-alanine</name>
        <dbReference type="ChEBI" id="CHEBI:57966"/>
    </ligand>
</feature>
<dbReference type="PANTHER" id="PTHR21299">
    <property type="entry name" value="CYTIDYLATE KINASE/PANTOATE-BETA-ALANINE LIGASE"/>
    <property type="match status" value="1"/>
</dbReference>
<keyword evidence="8" id="KW-0963">Cytoplasm</keyword>
<feature type="binding site" evidence="8">
    <location>
        <position position="176"/>
    </location>
    <ligand>
        <name>ATP</name>
        <dbReference type="ChEBI" id="CHEBI:30616"/>
    </ligand>
</feature>
<dbReference type="GO" id="GO:0004592">
    <property type="term" value="F:pantoate-beta-alanine ligase activity"/>
    <property type="evidence" value="ECO:0007669"/>
    <property type="project" value="UniProtKB-EC"/>
</dbReference>
<comment type="subunit">
    <text evidence="8">Homodimer.</text>
</comment>
<evidence type="ECO:0000256" key="6">
    <source>
        <dbReference type="ARBA" id="ARBA00022840"/>
    </source>
</evidence>